<keyword evidence="9 12" id="KW-0456">Lyase</keyword>
<evidence type="ECO:0000256" key="4">
    <source>
        <dbReference type="ARBA" id="ARBA00022793"/>
    </source>
</evidence>
<evidence type="ECO:0000313" key="13">
    <source>
        <dbReference type="EMBL" id="ATX76042.1"/>
    </source>
</evidence>
<keyword evidence="11 12" id="KW-0670">Pyruvate</keyword>
<keyword evidence="5 12" id="KW-0443">Lipid metabolism</keyword>
<keyword evidence="10 12" id="KW-1208">Phospholipid metabolism</keyword>
<comment type="PTM">
    <text evidence="12">Is synthesized initially as an inactive proenzyme. Formation of the active enzyme involves a self-maturation process in which the active site pyruvoyl group is generated from an internal serine residue via an autocatalytic post-translational modification. Two non-identical subunits are generated from the proenzyme in this reaction, and the pyruvate is formed at the N-terminus of the alpha chain, which is derived from the carboxyl end of the proenzyme. The autoendoproteolytic cleavage occurs by a canonical serine protease mechanism, in which the side chain hydroxyl group of the serine supplies its oxygen atom to form the C-terminus of the beta chain, while the remainder of the serine residue undergoes an oxidative deamination to produce ammonia and the pyruvoyl prosthetic group on the alpha chain. During this reaction, the Ser that is part of the protease active site of the proenzyme becomes the pyruvoyl prosthetic group, which constitutes an essential element of the active site of the mature decarboxylase.</text>
</comment>
<comment type="function">
    <text evidence="12">Catalyzes the formation of phosphatidylethanolamine (PtdEtn) from phosphatidylserine (PtdSer).</text>
</comment>
<dbReference type="Proteomes" id="UP000229757">
    <property type="component" value="Chromosome"/>
</dbReference>
<comment type="catalytic activity">
    <reaction evidence="12">
        <text>a 1,2-diacyl-sn-glycero-3-phospho-L-serine + H(+) = a 1,2-diacyl-sn-glycero-3-phosphoethanolamine + CO2</text>
        <dbReference type="Rhea" id="RHEA:20828"/>
        <dbReference type="ChEBI" id="CHEBI:15378"/>
        <dbReference type="ChEBI" id="CHEBI:16526"/>
        <dbReference type="ChEBI" id="CHEBI:57262"/>
        <dbReference type="ChEBI" id="CHEBI:64612"/>
        <dbReference type="EC" id="4.1.1.65"/>
    </reaction>
</comment>
<evidence type="ECO:0000256" key="10">
    <source>
        <dbReference type="ARBA" id="ARBA00023264"/>
    </source>
</evidence>
<feature type="chain" id="PRO_5023441544" description="Phosphatidylserine decarboxylase beta chain" evidence="12">
    <location>
        <begin position="1"/>
        <end position="252"/>
    </location>
</feature>
<comment type="similarity">
    <text evidence="12">Belongs to the phosphatidylserine decarboxylase family. PSD-B subfamily. Prokaryotic type I sub-subfamily.</text>
</comment>
<accession>A0A2K8KMX3</accession>
<dbReference type="KEGG" id="rfo:REIFOR_00874"/>
<dbReference type="AlphaFoldDB" id="A0A2K8KMX3"/>
<reference evidence="13 14" key="1">
    <citation type="journal article" date="2017" name="Environ. Microbiol.">
        <title>Genomic and physiological analyses of 'Reinekea forsetii' reveal a versatile opportunistic lifestyle during spring algae blooms.</title>
        <authorList>
            <person name="Avci B."/>
            <person name="Hahnke R.L."/>
            <person name="Chafee M."/>
            <person name="Fischer T."/>
            <person name="Gruber-Vodicka H."/>
            <person name="Tegetmeyer H.E."/>
            <person name="Harder J."/>
            <person name="Fuchs B.M."/>
            <person name="Amann R.I."/>
            <person name="Teeling H."/>
        </authorList>
    </citation>
    <scope>NUCLEOTIDE SEQUENCE [LARGE SCALE GENOMIC DNA]</scope>
    <source>
        <strain evidence="13 14">Hel1_31_D35</strain>
    </source>
</reference>
<feature type="active site" description="Charge relay system; for autoendoproteolytic cleavage activity" evidence="12">
    <location>
        <position position="94"/>
    </location>
</feature>
<gene>
    <name evidence="12" type="primary">psd</name>
    <name evidence="13" type="ORF">REIFOR_00874</name>
</gene>
<feature type="active site" description="Schiff-base intermediate with substrate; via pyruvic acid; for decarboxylase activity" evidence="12">
    <location>
        <position position="253"/>
    </location>
</feature>
<feature type="chain" id="PRO_5023441545" description="Phosphatidylserine decarboxylase alpha chain" evidence="12">
    <location>
        <begin position="253"/>
        <end position="286"/>
    </location>
</feature>
<dbReference type="UniPathway" id="UPA00558">
    <property type="reaction ID" value="UER00616"/>
</dbReference>
<dbReference type="EC" id="4.1.1.65" evidence="12"/>
<comment type="subunit">
    <text evidence="12">Heterodimer of a large membrane-associated beta subunit and a small pyruvoyl-containing alpha subunit.</text>
</comment>
<evidence type="ECO:0000256" key="11">
    <source>
        <dbReference type="ARBA" id="ARBA00023317"/>
    </source>
</evidence>
<comment type="subcellular location">
    <subcellularLocation>
        <location evidence="12">Cell membrane</location>
        <topology evidence="12">Peripheral membrane protein</topology>
    </subcellularLocation>
</comment>
<dbReference type="InterPro" id="IPR003817">
    <property type="entry name" value="PS_Dcarbxylase"/>
</dbReference>
<evidence type="ECO:0000256" key="3">
    <source>
        <dbReference type="ARBA" id="ARBA00022516"/>
    </source>
</evidence>
<feature type="active site" description="Charge relay system; for autoendoproteolytic cleavage activity" evidence="12">
    <location>
        <position position="151"/>
    </location>
</feature>
<evidence type="ECO:0000256" key="8">
    <source>
        <dbReference type="ARBA" id="ARBA00023209"/>
    </source>
</evidence>
<comment type="cofactor">
    <cofactor evidence="12">
        <name>pyruvate</name>
        <dbReference type="ChEBI" id="CHEBI:15361"/>
    </cofactor>
    <text evidence="12">Binds 1 pyruvoyl group covalently per subunit.</text>
</comment>
<dbReference type="OrthoDB" id="9802030at2"/>
<evidence type="ECO:0000256" key="12">
    <source>
        <dbReference type="HAMAP-Rule" id="MF_00662"/>
    </source>
</evidence>
<evidence type="ECO:0000256" key="5">
    <source>
        <dbReference type="ARBA" id="ARBA00023098"/>
    </source>
</evidence>
<evidence type="ECO:0000313" key="14">
    <source>
        <dbReference type="Proteomes" id="UP000229757"/>
    </source>
</evidence>
<dbReference type="InterPro" id="IPR033177">
    <property type="entry name" value="PSD-B"/>
</dbReference>
<dbReference type="HAMAP" id="MF_00662">
    <property type="entry name" value="PS_decarb_PSD_B_type1"/>
    <property type="match status" value="1"/>
</dbReference>
<sequence length="286" mass="32520">MTHTFKDKLFIAGQYLLPHHLISRLIGVLAESEWPWIRDPLIRFFLQRFNINLAEAEREQAADYHSFNDFFTRALKSDRRPIAGSPTDWVSPVDGCVSQFGRIDAGRIIQAKGRDYSLSELLGGDTAMAEQFDQGEFATLYLSPKDYHRIHMPMAARLVKTRFIPGKLFSVNPLTANTVPRLFARNERLVCEFESPQGRFVMVLVGAMVVASIETTWSGVVAPWRRRIQEQSFDDPTPVFERGQEMGRFKLGSTVILAFEQNGIRWAEDIKTGANIRLGQRLGQDA</sequence>
<evidence type="ECO:0000256" key="6">
    <source>
        <dbReference type="ARBA" id="ARBA00023136"/>
    </source>
</evidence>
<evidence type="ECO:0000256" key="9">
    <source>
        <dbReference type="ARBA" id="ARBA00023239"/>
    </source>
</evidence>
<feature type="modified residue" description="Pyruvic acid (Ser); by autocatalysis" evidence="12">
    <location>
        <position position="253"/>
    </location>
</feature>
<keyword evidence="4 12" id="KW-0210">Decarboxylase</keyword>
<feature type="active site" description="Charge relay system; for autoendoproteolytic cleavage activity" evidence="12">
    <location>
        <position position="253"/>
    </location>
</feature>
<dbReference type="PANTHER" id="PTHR10067">
    <property type="entry name" value="PHOSPHATIDYLSERINE DECARBOXYLASE"/>
    <property type="match status" value="1"/>
</dbReference>
<dbReference type="GO" id="GO:0006646">
    <property type="term" value="P:phosphatidylethanolamine biosynthetic process"/>
    <property type="evidence" value="ECO:0007669"/>
    <property type="project" value="UniProtKB-UniRule"/>
</dbReference>
<feature type="site" description="Cleavage (non-hydrolytic); by autocatalysis" evidence="12">
    <location>
        <begin position="252"/>
        <end position="253"/>
    </location>
</feature>
<dbReference type="EMBL" id="CP011797">
    <property type="protein sequence ID" value="ATX76042.1"/>
    <property type="molecule type" value="Genomic_DNA"/>
</dbReference>
<comment type="pathway">
    <text evidence="1">Lipid metabolism.</text>
</comment>
<keyword evidence="7 12" id="KW-0865">Zymogen</keyword>
<dbReference type="NCBIfam" id="TIGR00163">
    <property type="entry name" value="PS_decarb"/>
    <property type="match status" value="1"/>
</dbReference>
<keyword evidence="8 12" id="KW-0594">Phospholipid biosynthesis</keyword>
<dbReference type="InterPro" id="IPR033178">
    <property type="entry name" value="PSD_type1_pro"/>
</dbReference>
<evidence type="ECO:0000256" key="7">
    <source>
        <dbReference type="ARBA" id="ARBA00023145"/>
    </source>
</evidence>
<proteinExistence type="inferred from homology"/>
<dbReference type="RefSeq" id="WP_100256413.1">
    <property type="nucleotide sequence ID" value="NZ_CP011797.1"/>
</dbReference>
<comment type="pathway">
    <text evidence="12">Phospholipid metabolism; phosphatidylethanolamine biosynthesis; phosphatidylethanolamine from CDP-diacylglycerol: step 2/2.</text>
</comment>
<protein>
    <recommendedName>
        <fullName evidence="12">Phosphatidylserine decarboxylase proenzyme</fullName>
        <ecNumber evidence="12">4.1.1.65</ecNumber>
    </recommendedName>
    <component>
        <recommendedName>
            <fullName evidence="12">Phosphatidylserine decarboxylase alpha chain</fullName>
        </recommendedName>
    </component>
    <component>
        <recommendedName>
            <fullName evidence="12">Phosphatidylserine decarboxylase beta chain</fullName>
        </recommendedName>
    </component>
</protein>
<keyword evidence="3 12" id="KW-0444">Lipid biosynthesis</keyword>
<evidence type="ECO:0000256" key="1">
    <source>
        <dbReference type="ARBA" id="ARBA00005189"/>
    </source>
</evidence>
<dbReference type="PANTHER" id="PTHR10067:SF6">
    <property type="entry name" value="PHOSPHATIDYLSERINE DECARBOXYLASE PROENZYME, MITOCHONDRIAL"/>
    <property type="match status" value="1"/>
</dbReference>
<dbReference type="GO" id="GO:0005886">
    <property type="term" value="C:plasma membrane"/>
    <property type="evidence" value="ECO:0007669"/>
    <property type="project" value="UniProtKB-SubCell"/>
</dbReference>
<dbReference type="GO" id="GO:0004609">
    <property type="term" value="F:phosphatidylserine decarboxylase activity"/>
    <property type="evidence" value="ECO:0007669"/>
    <property type="project" value="UniProtKB-UniRule"/>
</dbReference>
<keyword evidence="2 12" id="KW-1003">Cell membrane</keyword>
<keyword evidence="6 12" id="KW-0472">Membrane</keyword>
<keyword evidence="14" id="KW-1185">Reference proteome</keyword>
<name>A0A2K8KMX3_9GAMM</name>
<evidence type="ECO:0000256" key="2">
    <source>
        <dbReference type="ARBA" id="ARBA00022475"/>
    </source>
</evidence>
<dbReference type="Pfam" id="PF02666">
    <property type="entry name" value="PS_Dcarbxylase"/>
    <property type="match status" value="1"/>
</dbReference>
<organism evidence="13 14">
    <name type="scientific">Reinekea forsetii</name>
    <dbReference type="NCBI Taxonomy" id="1336806"/>
    <lineage>
        <taxon>Bacteria</taxon>
        <taxon>Pseudomonadati</taxon>
        <taxon>Pseudomonadota</taxon>
        <taxon>Gammaproteobacteria</taxon>
        <taxon>Oceanospirillales</taxon>
        <taxon>Saccharospirillaceae</taxon>
        <taxon>Reinekea</taxon>
    </lineage>
</organism>